<protein>
    <submittedName>
        <fullName evidence="2">Uncharacterized protein</fullName>
    </submittedName>
</protein>
<accession>A0A397IUT4</accession>
<gene>
    <name evidence="2" type="ORF">Glove_141g82</name>
</gene>
<sequence>MLRLEIYKGKPIPISEEKRYDHNEKELKQFDNDNNEEQSDAVMANDPNDLK</sequence>
<evidence type="ECO:0000313" key="3">
    <source>
        <dbReference type="Proteomes" id="UP000266861"/>
    </source>
</evidence>
<dbReference type="EMBL" id="PQFF01000132">
    <property type="protein sequence ID" value="RHZ79711.1"/>
    <property type="molecule type" value="Genomic_DNA"/>
</dbReference>
<feature type="region of interest" description="Disordered" evidence="1">
    <location>
        <begin position="27"/>
        <end position="51"/>
    </location>
</feature>
<comment type="caution">
    <text evidence="2">The sequence shown here is derived from an EMBL/GenBank/DDBJ whole genome shotgun (WGS) entry which is preliminary data.</text>
</comment>
<organism evidence="2 3">
    <name type="scientific">Diversispora epigaea</name>
    <dbReference type="NCBI Taxonomy" id="1348612"/>
    <lineage>
        <taxon>Eukaryota</taxon>
        <taxon>Fungi</taxon>
        <taxon>Fungi incertae sedis</taxon>
        <taxon>Mucoromycota</taxon>
        <taxon>Glomeromycotina</taxon>
        <taxon>Glomeromycetes</taxon>
        <taxon>Diversisporales</taxon>
        <taxon>Diversisporaceae</taxon>
        <taxon>Diversispora</taxon>
    </lineage>
</organism>
<evidence type="ECO:0000256" key="1">
    <source>
        <dbReference type="SAM" id="MobiDB-lite"/>
    </source>
</evidence>
<evidence type="ECO:0000313" key="2">
    <source>
        <dbReference type="EMBL" id="RHZ79711.1"/>
    </source>
</evidence>
<dbReference type="AlphaFoldDB" id="A0A397IUT4"/>
<dbReference type="Proteomes" id="UP000266861">
    <property type="component" value="Unassembled WGS sequence"/>
</dbReference>
<keyword evidence="3" id="KW-1185">Reference proteome</keyword>
<proteinExistence type="predicted"/>
<reference evidence="2 3" key="1">
    <citation type="submission" date="2018-08" db="EMBL/GenBank/DDBJ databases">
        <title>Genome and evolution of the arbuscular mycorrhizal fungus Diversispora epigaea (formerly Glomus versiforme) and its bacterial endosymbionts.</title>
        <authorList>
            <person name="Sun X."/>
            <person name="Fei Z."/>
            <person name="Harrison M."/>
        </authorList>
    </citation>
    <scope>NUCLEOTIDE SEQUENCE [LARGE SCALE GENOMIC DNA]</scope>
    <source>
        <strain evidence="2 3">IT104</strain>
    </source>
</reference>
<name>A0A397IUT4_9GLOM</name>